<evidence type="ECO:0000313" key="9">
    <source>
        <dbReference type="EMBL" id="DAD43461.1"/>
    </source>
</evidence>
<dbReference type="Gene3D" id="2.60.40.1210">
    <property type="entry name" value="Cellobiose dehydrogenase, cytochrome domain"/>
    <property type="match status" value="1"/>
</dbReference>
<dbReference type="InterPro" id="IPR045266">
    <property type="entry name" value="DOH_DOMON"/>
</dbReference>
<keyword evidence="2" id="KW-0813">Transport</keyword>
<keyword evidence="3 7" id="KW-0732">Signal</keyword>
<protein>
    <recommendedName>
        <fullName evidence="8">DOMON domain-containing protein</fullName>
    </recommendedName>
</protein>
<keyword evidence="4 6" id="KW-0472">Membrane</keyword>
<feature type="compositionally biased region" description="Low complexity" evidence="5">
    <location>
        <begin position="196"/>
        <end position="228"/>
    </location>
</feature>
<feature type="signal peptide" evidence="7">
    <location>
        <begin position="1"/>
        <end position="22"/>
    </location>
</feature>
<dbReference type="CDD" id="cd09631">
    <property type="entry name" value="DOMON_DOH"/>
    <property type="match status" value="1"/>
</dbReference>
<dbReference type="Pfam" id="PF03351">
    <property type="entry name" value="DOMON"/>
    <property type="match status" value="1"/>
</dbReference>
<evidence type="ECO:0000256" key="5">
    <source>
        <dbReference type="SAM" id="MobiDB-lite"/>
    </source>
</evidence>
<name>A0A822ZIJ7_NELNU</name>
<dbReference type="PANTHER" id="PTHR23130">
    <property type="entry name" value="CYTOCHROME B561 AND DOMON DOMAIN-CONTAINING PROTEIN"/>
    <property type="match status" value="1"/>
</dbReference>
<dbReference type="SMART" id="SM00664">
    <property type="entry name" value="DoH"/>
    <property type="match status" value="1"/>
</dbReference>
<comment type="caution">
    <text evidence="9">The sequence shown here is derived from an EMBL/GenBank/DDBJ whole genome shotgun (WGS) entry which is preliminary data.</text>
</comment>
<evidence type="ECO:0000256" key="3">
    <source>
        <dbReference type="ARBA" id="ARBA00022729"/>
    </source>
</evidence>
<feature type="transmembrane region" description="Helical" evidence="6">
    <location>
        <begin position="234"/>
        <end position="253"/>
    </location>
</feature>
<evidence type="ECO:0000256" key="2">
    <source>
        <dbReference type="ARBA" id="ARBA00022448"/>
    </source>
</evidence>
<dbReference type="GO" id="GO:0016020">
    <property type="term" value="C:membrane"/>
    <property type="evidence" value="ECO:0007669"/>
    <property type="project" value="UniProtKB-SubCell"/>
</dbReference>
<dbReference type="PANTHER" id="PTHR23130:SF171">
    <property type="entry name" value="OS01G0895300 PROTEIN"/>
    <property type="match status" value="1"/>
</dbReference>
<reference evidence="9 10" key="1">
    <citation type="journal article" date="2020" name="Mol. Biol. Evol.">
        <title>Distinct Expression and Methylation Patterns for Genes with Different Fates following a Single Whole-Genome Duplication in Flowering Plants.</title>
        <authorList>
            <person name="Shi T."/>
            <person name="Rahmani R.S."/>
            <person name="Gugger P.F."/>
            <person name="Wang M."/>
            <person name="Li H."/>
            <person name="Zhang Y."/>
            <person name="Li Z."/>
            <person name="Wang Q."/>
            <person name="Van de Peer Y."/>
            <person name="Marchal K."/>
            <person name="Chen J."/>
        </authorList>
    </citation>
    <scope>NUCLEOTIDE SEQUENCE [LARGE SCALE GENOMIC DNA]</scope>
    <source>
        <tissue evidence="9">Leaf</tissue>
    </source>
</reference>
<keyword evidence="6" id="KW-1133">Transmembrane helix</keyword>
<feature type="region of interest" description="Disordered" evidence="5">
    <location>
        <begin position="193"/>
        <end position="229"/>
    </location>
</feature>
<evidence type="ECO:0000256" key="7">
    <source>
        <dbReference type="SAM" id="SignalP"/>
    </source>
</evidence>
<sequence>MEIKTSLVATFLFLYLGFSAIANSSQSSADSCSSNLTLSGIPFATTSLTCQSVWISQGFILRYRNSGSLWNFILSTPATNAYVAIGFSPDGRMAGSSSIVGWVPSGSKGIVKQYYLGGYDSQSCAPDKGDLKLSNMTIISQSSRFYLAFSLITSQPQSNLIYAIGPANSLPSSPEYLMSRHQSMTATTLNLVTGQSTSKGNGSESESEPSSNDSESGSKSSSQSSSSGFRNACGVVNILRWAIFMFIIGNLIMNS</sequence>
<feature type="domain" description="DOMON" evidence="8">
    <location>
        <begin position="57"/>
        <end position="165"/>
    </location>
</feature>
<accession>A0A822ZIJ7</accession>
<dbReference type="EMBL" id="DUZY01000006">
    <property type="protein sequence ID" value="DAD43461.1"/>
    <property type="molecule type" value="Genomic_DNA"/>
</dbReference>
<feature type="chain" id="PRO_5033058028" description="DOMON domain-containing protein" evidence="7">
    <location>
        <begin position="23"/>
        <end position="255"/>
    </location>
</feature>
<evidence type="ECO:0000256" key="1">
    <source>
        <dbReference type="ARBA" id="ARBA00004370"/>
    </source>
</evidence>
<organism evidence="9 10">
    <name type="scientific">Nelumbo nucifera</name>
    <name type="common">Sacred lotus</name>
    <dbReference type="NCBI Taxonomy" id="4432"/>
    <lineage>
        <taxon>Eukaryota</taxon>
        <taxon>Viridiplantae</taxon>
        <taxon>Streptophyta</taxon>
        <taxon>Embryophyta</taxon>
        <taxon>Tracheophyta</taxon>
        <taxon>Spermatophyta</taxon>
        <taxon>Magnoliopsida</taxon>
        <taxon>Proteales</taxon>
        <taxon>Nelumbonaceae</taxon>
        <taxon>Nelumbo</taxon>
    </lineage>
</organism>
<evidence type="ECO:0000259" key="8">
    <source>
        <dbReference type="PROSITE" id="PS50836"/>
    </source>
</evidence>
<keyword evidence="6" id="KW-0812">Transmembrane</keyword>
<dbReference type="Proteomes" id="UP000607653">
    <property type="component" value="Unassembled WGS sequence"/>
</dbReference>
<dbReference type="PROSITE" id="PS50836">
    <property type="entry name" value="DOMON"/>
    <property type="match status" value="1"/>
</dbReference>
<dbReference type="InterPro" id="IPR005018">
    <property type="entry name" value="DOMON_domain"/>
</dbReference>
<comment type="subcellular location">
    <subcellularLocation>
        <location evidence="1">Membrane</location>
    </subcellularLocation>
</comment>
<evidence type="ECO:0000313" key="10">
    <source>
        <dbReference type="Proteomes" id="UP000607653"/>
    </source>
</evidence>
<evidence type="ECO:0000256" key="6">
    <source>
        <dbReference type="SAM" id="Phobius"/>
    </source>
</evidence>
<keyword evidence="10" id="KW-1185">Reference proteome</keyword>
<gene>
    <name evidence="9" type="ORF">HUJ06_001691</name>
</gene>
<dbReference type="SUPFAM" id="SSF49344">
    <property type="entry name" value="CBD9-like"/>
    <property type="match status" value="1"/>
</dbReference>
<proteinExistence type="predicted"/>
<dbReference type="AlphaFoldDB" id="A0A822ZIJ7"/>
<evidence type="ECO:0000256" key="4">
    <source>
        <dbReference type="ARBA" id="ARBA00023136"/>
    </source>
</evidence>